<dbReference type="EMBL" id="BMDH01000001">
    <property type="protein sequence ID" value="GGI13908.1"/>
    <property type="molecule type" value="Genomic_DNA"/>
</dbReference>
<name>A0A8J3AP74_9BIFI</name>
<proteinExistence type="predicted"/>
<dbReference type="RefSeq" id="WP_188354940.1">
    <property type="nucleotide sequence ID" value="NZ_BMDH01000001.1"/>
</dbReference>
<reference evidence="1" key="2">
    <citation type="submission" date="2020-09" db="EMBL/GenBank/DDBJ databases">
        <authorList>
            <person name="Sun Q."/>
            <person name="Sedlacek I."/>
        </authorList>
    </citation>
    <scope>NUCLEOTIDE SEQUENCE</scope>
    <source>
        <strain evidence="1">CCM 8606</strain>
    </source>
</reference>
<comment type="caution">
    <text evidence="1">The sequence shown here is derived from an EMBL/GenBank/DDBJ whole genome shotgun (WGS) entry which is preliminary data.</text>
</comment>
<reference evidence="1" key="1">
    <citation type="journal article" date="2014" name="Int. J. Syst. Evol. Microbiol.">
        <title>Complete genome sequence of Corynebacterium casei LMG S-19264T (=DSM 44701T), isolated from a smear-ripened cheese.</title>
        <authorList>
            <consortium name="US DOE Joint Genome Institute (JGI-PGF)"/>
            <person name="Walter F."/>
            <person name="Albersmeier A."/>
            <person name="Kalinowski J."/>
            <person name="Ruckert C."/>
        </authorList>
    </citation>
    <scope>NUCLEOTIDE SEQUENCE</scope>
    <source>
        <strain evidence="1">CCM 8606</strain>
    </source>
</reference>
<keyword evidence="2" id="KW-1185">Reference proteome</keyword>
<dbReference type="AlphaFoldDB" id="A0A8J3AP74"/>
<evidence type="ECO:0000313" key="2">
    <source>
        <dbReference type="Proteomes" id="UP000619536"/>
    </source>
</evidence>
<accession>A0A8J3AP74</accession>
<protein>
    <submittedName>
        <fullName evidence="1">Uncharacterized protein</fullName>
    </submittedName>
</protein>
<sequence length="121" mass="13900">MWIDVFDSYGTFCKLYDAVPSLEKCSYKSVTVEEGGKRIRFWGRLYAPVDHPRPDWYTDEDGNVKVCFDFYGVKHFQTHIDVDASDSNTELLKVDGCVVFHGYGERRDFSIVAEGVTLKRG</sequence>
<evidence type="ECO:0000313" key="1">
    <source>
        <dbReference type="EMBL" id="GGI13908.1"/>
    </source>
</evidence>
<dbReference type="Proteomes" id="UP000619536">
    <property type="component" value="Unassembled WGS sequence"/>
</dbReference>
<organism evidence="1 2">
    <name type="scientific">Galliscardovia ingluviei</name>
    <dbReference type="NCBI Taxonomy" id="1769422"/>
    <lineage>
        <taxon>Bacteria</taxon>
        <taxon>Bacillati</taxon>
        <taxon>Actinomycetota</taxon>
        <taxon>Actinomycetes</taxon>
        <taxon>Bifidobacteriales</taxon>
        <taxon>Bifidobacteriaceae</taxon>
        <taxon>Galliscardovia</taxon>
    </lineage>
</organism>
<gene>
    <name evidence="1" type="ORF">GCM10007377_08310</name>
</gene>